<organism evidence="2 3">
    <name type="scientific">Zopfia rhizophila CBS 207.26</name>
    <dbReference type="NCBI Taxonomy" id="1314779"/>
    <lineage>
        <taxon>Eukaryota</taxon>
        <taxon>Fungi</taxon>
        <taxon>Dikarya</taxon>
        <taxon>Ascomycota</taxon>
        <taxon>Pezizomycotina</taxon>
        <taxon>Dothideomycetes</taxon>
        <taxon>Dothideomycetes incertae sedis</taxon>
        <taxon>Zopfiaceae</taxon>
        <taxon>Zopfia</taxon>
    </lineage>
</organism>
<evidence type="ECO:0000313" key="2">
    <source>
        <dbReference type="EMBL" id="KAF2185274.1"/>
    </source>
</evidence>
<sequence length="67" mass="7847">TLDLLLTNFSNFRCIKLNLNSSLLSNNPFSNPYLIDYKLLKVNMFSLGIIIYIIIISYYPFYNSFVL</sequence>
<dbReference type="AlphaFoldDB" id="A0A6A6E0D3"/>
<keyword evidence="1" id="KW-0472">Membrane</keyword>
<feature type="non-terminal residue" evidence="2">
    <location>
        <position position="1"/>
    </location>
</feature>
<evidence type="ECO:0000256" key="1">
    <source>
        <dbReference type="SAM" id="Phobius"/>
    </source>
</evidence>
<reference evidence="2" key="1">
    <citation type="journal article" date="2020" name="Stud. Mycol.">
        <title>101 Dothideomycetes genomes: a test case for predicting lifestyles and emergence of pathogens.</title>
        <authorList>
            <person name="Haridas S."/>
            <person name="Albert R."/>
            <person name="Binder M."/>
            <person name="Bloem J."/>
            <person name="Labutti K."/>
            <person name="Salamov A."/>
            <person name="Andreopoulos B."/>
            <person name="Baker S."/>
            <person name="Barry K."/>
            <person name="Bills G."/>
            <person name="Bluhm B."/>
            <person name="Cannon C."/>
            <person name="Castanera R."/>
            <person name="Culley D."/>
            <person name="Daum C."/>
            <person name="Ezra D."/>
            <person name="Gonzalez J."/>
            <person name="Henrissat B."/>
            <person name="Kuo A."/>
            <person name="Liang C."/>
            <person name="Lipzen A."/>
            <person name="Lutzoni F."/>
            <person name="Magnuson J."/>
            <person name="Mondo S."/>
            <person name="Nolan M."/>
            <person name="Ohm R."/>
            <person name="Pangilinan J."/>
            <person name="Park H.-J."/>
            <person name="Ramirez L."/>
            <person name="Alfaro M."/>
            <person name="Sun H."/>
            <person name="Tritt A."/>
            <person name="Yoshinaga Y."/>
            <person name="Zwiers L.-H."/>
            <person name="Turgeon B."/>
            <person name="Goodwin S."/>
            <person name="Spatafora J."/>
            <person name="Crous P."/>
            <person name="Grigoriev I."/>
        </authorList>
    </citation>
    <scope>NUCLEOTIDE SEQUENCE</scope>
    <source>
        <strain evidence="2">CBS 207.26</strain>
    </source>
</reference>
<dbReference type="Proteomes" id="UP000800200">
    <property type="component" value="Unassembled WGS sequence"/>
</dbReference>
<evidence type="ECO:0000313" key="3">
    <source>
        <dbReference type="Proteomes" id="UP000800200"/>
    </source>
</evidence>
<keyword evidence="1" id="KW-1133">Transmembrane helix</keyword>
<accession>A0A6A6E0D3</accession>
<keyword evidence="1" id="KW-0812">Transmembrane</keyword>
<feature type="transmembrane region" description="Helical" evidence="1">
    <location>
        <begin position="42"/>
        <end position="61"/>
    </location>
</feature>
<keyword evidence="3" id="KW-1185">Reference proteome</keyword>
<gene>
    <name evidence="2" type="ORF">K469DRAFT_576605</name>
</gene>
<dbReference type="EMBL" id="ML994634">
    <property type="protein sequence ID" value="KAF2185274.1"/>
    <property type="molecule type" value="Genomic_DNA"/>
</dbReference>
<name>A0A6A6E0D3_9PEZI</name>
<proteinExistence type="predicted"/>
<protein>
    <submittedName>
        <fullName evidence="2">Uncharacterized protein</fullName>
    </submittedName>
</protein>